<dbReference type="PROSITE" id="PS50928">
    <property type="entry name" value="ABC_TM1"/>
    <property type="match status" value="1"/>
</dbReference>
<keyword evidence="3" id="KW-1003">Cell membrane</keyword>
<dbReference type="RefSeq" id="WP_006781572.1">
    <property type="nucleotide sequence ID" value="NZ_CP040506.1"/>
</dbReference>
<accession>G5IJA3</accession>
<keyword evidence="6 7" id="KW-0472">Membrane</keyword>
<evidence type="ECO:0000256" key="6">
    <source>
        <dbReference type="ARBA" id="ARBA00023136"/>
    </source>
</evidence>
<proteinExistence type="inferred from homology"/>
<feature type="transmembrane region" description="Helical" evidence="7">
    <location>
        <begin position="114"/>
        <end position="133"/>
    </location>
</feature>
<reference evidence="9 10" key="1">
    <citation type="submission" date="2011-08" db="EMBL/GenBank/DDBJ databases">
        <title>The Genome Sequence of Clostridium hathewayi WAL-18680.</title>
        <authorList>
            <consortium name="The Broad Institute Genome Sequencing Platform"/>
            <person name="Earl A."/>
            <person name="Ward D."/>
            <person name="Feldgarden M."/>
            <person name="Gevers D."/>
            <person name="Finegold S.M."/>
            <person name="Summanen P.H."/>
            <person name="Molitoris D.R."/>
            <person name="Song M."/>
            <person name="Daigneault M."/>
            <person name="Allen-Vercoe E."/>
            <person name="Young S.K."/>
            <person name="Zeng Q."/>
            <person name="Gargeya S."/>
            <person name="Fitzgerald M."/>
            <person name="Haas B."/>
            <person name="Abouelleil A."/>
            <person name="Alvarado L."/>
            <person name="Arachchi H.M."/>
            <person name="Berlin A."/>
            <person name="Brown A."/>
            <person name="Chapman S.B."/>
            <person name="Chen Z."/>
            <person name="Dunbar C."/>
            <person name="Freedman E."/>
            <person name="Gearin G."/>
            <person name="Gellesch M."/>
            <person name="Goldberg J."/>
            <person name="Griggs A."/>
            <person name="Gujja S."/>
            <person name="Heiman D."/>
            <person name="Howarth C."/>
            <person name="Larson L."/>
            <person name="Lui A."/>
            <person name="MacDonald P.J.P."/>
            <person name="Montmayeur A."/>
            <person name="Murphy C."/>
            <person name="Neiman D."/>
            <person name="Pearson M."/>
            <person name="Priest M."/>
            <person name="Roberts A."/>
            <person name="Saif S."/>
            <person name="Shea T."/>
            <person name="Shenoy N."/>
            <person name="Sisk P."/>
            <person name="Stolte C."/>
            <person name="Sykes S."/>
            <person name="Wortman J."/>
            <person name="Nusbaum C."/>
            <person name="Birren B."/>
        </authorList>
    </citation>
    <scope>NUCLEOTIDE SEQUENCE [LARGE SCALE GENOMIC DNA]</scope>
    <source>
        <strain evidence="9 10">WAL-18680</strain>
    </source>
</reference>
<feature type="transmembrane region" description="Helical" evidence="7">
    <location>
        <begin position="139"/>
        <end position="158"/>
    </location>
</feature>
<comment type="similarity">
    <text evidence="7">Belongs to the binding-protein-dependent transport system permease family.</text>
</comment>
<keyword evidence="10" id="KW-1185">Reference proteome</keyword>
<evidence type="ECO:0000256" key="1">
    <source>
        <dbReference type="ARBA" id="ARBA00004651"/>
    </source>
</evidence>
<feature type="transmembrane region" description="Helical" evidence="7">
    <location>
        <begin position="179"/>
        <end position="198"/>
    </location>
</feature>
<organism evidence="9 10">
    <name type="scientific">Hungatella hathewayi WAL-18680</name>
    <dbReference type="NCBI Taxonomy" id="742737"/>
    <lineage>
        <taxon>Bacteria</taxon>
        <taxon>Bacillati</taxon>
        <taxon>Bacillota</taxon>
        <taxon>Clostridia</taxon>
        <taxon>Lachnospirales</taxon>
        <taxon>Lachnospiraceae</taxon>
        <taxon>Hungatella</taxon>
    </lineage>
</organism>
<evidence type="ECO:0000256" key="3">
    <source>
        <dbReference type="ARBA" id="ARBA00022475"/>
    </source>
</evidence>
<keyword evidence="4 7" id="KW-0812">Transmembrane</keyword>
<dbReference type="PANTHER" id="PTHR30151:SF0">
    <property type="entry name" value="ABC TRANSPORTER PERMEASE PROTEIN MJ0413-RELATED"/>
    <property type="match status" value="1"/>
</dbReference>
<dbReference type="HOGENOM" id="CLU_046113_1_1_9"/>
<feature type="transmembrane region" description="Helical" evidence="7">
    <location>
        <begin position="15"/>
        <end position="33"/>
    </location>
</feature>
<dbReference type="PANTHER" id="PTHR30151">
    <property type="entry name" value="ALKANE SULFONATE ABC TRANSPORTER-RELATED, MEMBRANE SUBUNIT"/>
    <property type="match status" value="1"/>
</dbReference>
<dbReference type="GO" id="GO:0005886">
    <property type="term" value="C:plasma membrane"/>
    <property type="evidence" value="ECO:0007669"/>
    <property type="project" value="UniProtKB-SubCell"/>
</dbReference>
<dbReference type="FunFam" id="1.10.3720.10:FF:000003">
    <property type="entry name" value="Aliphatic sulfonate ABC transporter permease"/>
    <property type="match status" value="1"/>
</dbReference>
<gene>
    <name evidence="9" type="ORF">HMPREF9473_03581</name>
</gene>
<sequence length="267" mass="29176">MTENEKKRQRERRKFALISVCSLCTFFIIWYIATAVLQLMPDYALPSPVQVLQGFLFKLTKKAPDGGTLFQHIAASLKVALTGYFLGAIVGIPLGICMAWFRKIDLFVTPLFDLIRPVPTIAWIPLMILWFGIGLGAKAAIIFVSAFVPCVINTYAGIKQTKPVHLWVAQTFGASRSKMLFTVAIPTAMPLIFTGLRISLGTAWMTLCAAEMLAANKGLGYMIQLNRALGRADMIIVGMLTIGAIGTIFTVGLGKLENLMVKGGKKS</sequence>
<evidence type="ECO:0000256" key="7">
    <source>
        <dbReference type="RuleBase" id="RU363032"/>
    </source>
</evidence>
<dbReference type="Gene3D" id="1.10.3720.10">
    <property type="entry name" value="MetI-like"/>
    <property type="match status" value="1"/>
</dbReference>
<dbReference type="InterPro" id="IPR035906">
    <property type="entry name" value="MetI-like_sf"/>
</dbReference>
<feature type="domain" description="ABC transmembrane type-1" evidence="8">
    <location>
        <begin position="73"/>
        <end position="253"/>
    </location>
</feature>
<comment type="subcellular location">
    <subcellularLocation>
        <location evidence="1 7">Cell membrane</location>
        <topology evidence="1 7">Multi-pass membrane protein</topology>
    </subcellularLocation>
</comment>
<comment type="caution">
    <text evidence="9">The sequence shown here is derived from an EMBL/GenBank/DDBJ whole genome shotgun (WGS) entry which is preliminary data.</text>
</comment>
<dbReference type="SUPFAM" id="SSF161098">
    <property type="entry name" value="MetI-like"/>
    <property type="match status" value="1"/>
</dbReference>
<evidence type="ECO:0000256" key="4">
    <source>
        <dbReference type="ARBA" id="ARBA00022692"/>
    </source>
</evidence>
<dbReference type="OrthoDB" id="9796361at2"/>
<dbReference type="Pfam" id="PF00528">
    <property type="entry name" value="BPD_transp_1"/>
    <property type="match status" value="1"/>
</dbReference>
<evidence type="ECO:0000256" key="2">
    <source>
        <dbReference type="ARBA" id="ARBA00022448"/>
    </source>
</evidence>
<name>G5IJA3_9FIRM</name>
<dbReference type="AlphaFoldDB" id="G5IJA3"/>
<dbReference type="InterPro" id="IPR000515">
    <property type="entry name" value="MetI-like"/>
</dbReference>
<protein>
    <recommendedName>
        <fullName evidence="8">ABC transmembrane type-1 domain-containing protein</fullName>
    </recommendedName>
</protein>
<dbReference type="CDD" id="cd06261">
    <property type="entry name" value="TM_PBP2"/>
    <property type="match status" value="1"/>
</dbReference>
<feature type="transmembrane region" description="Helical" evidence="7">
    <location>
        <begin position="84"/>
        <end position="102"/>
    </location>
</feature>
<dbReference type="PATRIC" id="fig|742737.3.peg.3560"/>
<dbReference type="GO" id="GO:0042918">
    <property type="term" value="P:alkanesulfonate transmembrane transport"/>
    <property type="evidence" value="ECO:0007669"/>
    <property type="project" value="UniProtKB-ARBA"/>
</dbReference>
<evidence type="ECO:0000259" key="8">
    <source>
        <dbReference type="PROSITE" id="PS50928"/>
    </source>
</evidence>
<evidence type="ECO:0000313" key="10">
    <source>
        <dbReference type="Proteomes" id="UP000005384"/>
    </source>
</evidence>
<feature type="transmembrane region" description="Helical" evidence="7">
    <location>
        <begin position="235"/>
        <end position="254"/>
    </location>
</feature>
<dbReference type="EMBL" id="ADLN01000099">
    <property type="protein sequence ID" value="EHI58405.1"/>
    <property type="molecule type" value="Genomic_DNA"/>
</dbReference>
<keyword evidence="5 7" id="KW-1133">Transmembrane helix</keyword>
<keyword evidence="2 7" id="KW-0813">Transport</keyword>
<evidence type="ECO:0000256" key="5">
    <source>
        <dbReference type="ARBA" id="ARBA00022989"/>
    </source>
</evidence>
<evidence type="ECO:0000313" key="9">
    <source>
        <dbReference type="EMBL" id="EHI58405.1"/>
    </source>
</evidence>
<dbReference type="Proteomes" id="UP000005384">
    <property type="component" value="Unassembled WGS sequence"/>
</dbReference>